<dbReference type="Proteomes" id="UP000740926">
    <property type="component" value="Unassembled WGS sequence"/>
</dbReference>
<feature type="region of interest" description="Disordered" evidence="1">
    <location>
        <begin position="1"/>
        <end position="125"/>
    </location>
</feature>
<feature type="compositionally biased region" description="Basic and acidic residues" evidence="1">
    <location>
        <begin position="71"/>
        <end position="81"/>
    </location>
</feature>
<protein>
    <submittedName>
        <fullName evidence="2">Uncharacterized protein</fullName>
    </submittedName>
</protein>
<gene>
    <name evidence="2" type="ORF">G6F50_015913</name>
</gene>
<evidence type="ECO:0000313" key="3">
    <source>
        <dbReference type="Proteomes" id="UP000740926"/>
    </source>
</evidence>
<evidence type="ECO:0000313" key="2">
    <source>
        <dbReference type="EMBL" id="KAG1533318.1"/>
    </source>
</evidence>
<dbReference type="AlphaFoldDB" id="A0A9P7C2T4"/>
<feature type="compositionally biased region" description="Basic and acidic residues" evidence="1">
    <location>
        <begin position="111"/>
        <end position="125"/>
    </location>
</feature>
<accession>A0A9P7C2T4</accession>
<comment type="caution">
    <text evidence="2">The sequence shown here is derived from an EMBL/GenBank/DDBJ whole genome shotgun (WGS) entry which is preliminary data.</text>
</comment>
<proteinExistence type="predicted"/>
<dbReference type="EMBL" id="JAANIU010009339">
    <property type="protein sequence ID" value="KAG1533318.1"/>
    <property type="molecule type" value="Genomic_DNA"/>
</dbReference>
<feature type="compositionally biased region" description="Basic and acidic residues" evidence="1">
    <location>
        <begin position="14"/>
        <end position="30"/>
    </location>
</feature>
<organism evidence="2 3">
    <name type="scientific">Rhizopus delemar</name>
    <dbReference type="NCBI Taxonomy" id="936053"/>
    <lineage>
        <taxon>Eukaryota</taxon>
        <taxon>Fungi</taxon>
        <taxon>Fungi incertae sedis</taxon>
        <taxon>Mucoromycota</taxon>
        <taxon>Mucoromycotina</taxon>
        <taxon>Mucoromycetes</taxon>
        <taxon>Mucorales</taxon>
        <taxon>Mucorineae</taxon>
        <taxon>Rhizopodaceae</taxon>
        <taxon>Rhizopus</taxon>
    </lineage>
</organism>
<keyword evidence="3" id="KW-1185">Reference proteome</keyword>
<sequence>MHTRRRAVGVQPEAEQHDAQPAGDHRDDGAHLQQRQPELQFAEHLDRTQVDRADEAHDRQHPDPAWGVRVPEAHVETEHGDVGQAHHQPRERVAPAGQETQVGAQIARGVVPERPRNRRPDGHFA</sequence>
<reference evidence="2 3" key="1">
    <citation type="journal article" date="2020" name="Microb. Genom.">
        <title>Genetic diversity of clinical and environmental Mucorales isolates obtained from an investigation of mucormycosis cases among solid organ transplant recipients.</title>
        <authorList>
            <person name="Nguyen M.H."/>
            <person name="Kaul D."/>
            <person name="Muto C."/>
            <person name="Cheng S.J."/>
            <person name="Richter R.A."/>
            <person name="Bruno V.M."/>
            <person name="Liu G."/>
            <person name="Beyhan S."/>
            <person name="Sundermann A.J."/>
            <person name="Mounaud S."/>
            <person name="Pasculle A.W."/>
            <person name="Nierman W.C."/>
            <person name="Driscoll E."/>
            <person name="Cumbie R."/>
            <person name="Clancy C.J."/>
            <person name="Dupont C.L."/>
        </authorList>
    </citation>
    <scope>NUCLEOTIDE SEQUENCE [LARGE SCALE GENOMIC DNA]</scope>
    <source>
        <strain evidence="2 3">GL24</strain>
    </source>
</reference>
<feature type="compositionally biased region" description="Basic and acidic residues" evidence="1">
    <location>
        <begin position="41"/>
        <end position="62"/>
    </location>
</feature>
<name>A0A9P7C2T4_9FUNG</name>
<evidence type="ECO:0000256" key="1">
    <source>
        <dbReference type="SAM" id="MobiDB-lite"/>
    </source>
</evidence>